<dbReference type="InterPro" id="IPR035328">
    <property type="entry name" value="DUF3048_C"/>
</dbReference>
<evidence type="ECO:0000313" key="4">
    <source>
        <dbReference type="EMBL" id="SHJ80755.1"/>
    </source>
</evidence>
<feature type="chain" id="PRO_5012635717" description="Lipoprotein YerB" evidence="1">
    <location>
        <begin position="26"/>
        <end position="360"/>
    </location>
</feature>
<dbReference type="Gene3D" id="3.50.90.10">
    <property type="entry name" value="YerB-like"/>
    <property type="match status" value="1"/>
</dbReference>
<feature type="signal peptide" evidence="1">
    <location>
        <begin position="1"/>
        <end position="25"/>
    </location>
</feature>
<dbReference type="RefSeq" id="WP_072965782.1">
    <property type="nucleotide sequence ID" value="NZ_FRAJ01000004.1"/>
</dbReference>
<evidence type="ECO:0000313" key="5">
    <source>
        <dbReference type="Proteomes" id="UP000184082"/>
    </source>
</evidence>
<evidence type="ECO:0000259" key="2">
    <source>
        <dbReference type="Pfam" id="PF11258"/>
    </source>
</evidence>
<dbReference type="InterPro" id="IPR023158">
    <property type="entry name" value="YerB-like_sf"/>
</dbReference>
<proteinExistence type="predicted"/>
<evidence type="ECO:0000259" key="3">
    <source>
        <dbReference type="Pfam" id="PF17479"/>
    </source>
</evidence>
<dbReference type="Pfam" id="PF11258">
    <property type="entry name" value="DUF3048"/>
    <property type="match status" value="1"/>
</dbReference>
<dbReference type="PROSITE" id="PS51257">
    <property type="entry name" value="PROKAR_LIPOPROTEIN"/>
    <property type="match status" value="1"/>
</dbReference>
<dbReference type="InterPro" id="IPR021416">
    <property type="entry name" value="DUF3048_N"/>
</dbReference>
<dbReference type="Proteomes" id="UP000184082">
    <property type="component" value="Unassembled WGS sequence"/>
</dbReference>
<feature type="domain" description="DUF3048" evidence="2">
    <location>
        <begin position="70"/>
        <end position="211"/>
    </location>
</feature>
<dbReference type="STRING" id="1121266.SAMN02745883_00469"/>
<dbReference type="SUPFAM" id="SSF159774">
    <property type="entry name" value="YerB-like"/>
    <property type="match status" value="1"/>
</dbReference>
<evidence type="ECO:0008006" key="6">
    <source>
        <dbReference type="Google" id="ProtNLM"/>
    </source>
</evidence>
<dbReference type="EMBL" id="FRAJ01000004">
    <property type="protein sequence ID" value="SHJ80755.1"/>
    <property type="molecule type" value="Genomic_DNA"/>
</dbReference>
<organism evidence="4 5">
    <name type="scientific">Caminicella sporogenes DSM 14501</name>
    <dbReference type="NCBI Taxonomy" id="1121266"/>
    <lineage>
        <taxon>Bacteria</taxon>
        <taxon>Bacillati</taxon>
        <taxon>Bacillota</taxon>
        <taxon>Clostridia</taxon>
        <taxon>Peptostreptococcales</taxon>
        <taxon>Caminicellaceae</taxon>
        <taxon>Caminicella</taxon>
    </lineage>
</organism>
<feature type="domain" description="DUF3048" evidence="3">
    <location>
        <begin position="238"/>
        <end position="347"/>
    </location>
</feature>
<sequence length="360" mass="41548">MKKYIFLIMILLLFTGCSKSEPALKDDNSVEQSIIEESNNKVVSENNIKDSIDNSDKKVNDREGKIKSPLTGLYIEKEQLNPRPIAVMIDNYYKARPQAGLSDADIICEILAEGNITRYMAIIYSSKPSTIGPVRSARPYFISKALEYDPLYVHVGGSPQALKDIRALKMADIDALSCGKNTFWRKRHKPIPNNMYTSYEALIKEAHRRKYKANGNFKTLSFNEEDTDIEGQILKDIKFPYRKNYVSEFRYNDEEKLYYRYINNKPHRDEVTKIHLSAKNIIVQYTNTKVIDSKGRLDVNLIGKGKGFYITNGKIMKIIWKKGSRRDITRFYDLNGNEIKLNPGITWYQIVPSNLKIIMN</sequence>
<reference evidence="4 5" key="1">
    <citation type="submission" date="2016-11" db="EMBL/GenBank/DDBJ databases">
        <authorList>
            <person name="Jaros S."/>
            <person name="Januszkiewicz K."/>
            <person name="Wedrychowicz H."/>
        </authorList>
    </citation>
    <scope>NUCLEOTIDE SEQUENCE [LARGE SCALE GENOMIC DNA]</scope>
    <source>
        <strain evidence="4 5">DSM 14501</strain>
    </source>
</reference>
<name>A0A1M6MBF0_9FIRM</name>
<keyword evidence="5" id="KW-1185">Reference proteome</keyword>
<evidence type="ECO:0000256" key="1">
    <source>
        <dbReference type="SAM" id="SignalP"/>
    </source>
</evidence>
<gene>
    <name evidence="4" type="ORF">SAMN02745883_00469</name>
</gene>
<dbReference type="Pfam" id="PF17479">
    <property type="entry name" value="DUF3048_C"/>
    <property type="match status" value="1"/>
</dbReference>
<dbReference type="AlphaFoldDB" id="A0A1M6MBF0"/>
<accession>A0A1M6MBF0</accession>
<keyword evidence="1" id="KW-0732">Signal</keyword>
<protein>
    <recommendedName>
        <fullName evidence="6">Lipoprotein YerB</fullName>
    </recommendedName>
</protein>